<sequence length="282" mass="30909">MDETTLYTVEQFEFDALHQPAVAMMLGTQRHNAEYAVHRHRKGQLVVAYHGAIVCTVEDGVWMVPTGFGVWIPAEVAHSNRITANGKVGFLFIEPGAAALAQKCCTLVLSPLILELIKHLGSLEQDYPAHSATARLASVLLEQLEQAPSEQLYLPLPASTQLRAIARSLAQAPENRRTMADWAHQVAMSERSLARLIKRETGLTFGQWRKQWQIIVALQSLAEGESVQRTAEALGYESVSSFISMFRKTLGSPPARYIRSTQPANRALNTDPPGAATAGLVA</sequence>
<evidence type="ECO:0000313" key="8">
    <source>
        <dbReference type="Proteomes" id="UP000054197"/>
    </source>
</evidence>
<dbReference type="GO" id="GO:0009893">
    <property type="term" value="P:positive regulation of metabolic process"/>
    <property type="evidence" value="ECO:0007669"/>
    <property type="project" value="UniProtKB-ARBA"/>
</dbReference>
<evidence type="ECO:0000256" key="4">
    <source>
        <dbReference type="ARBA" id="ARBA00023163"/>
    </source>
</evidence>
<evidence type="ECO:0000256" key="3">
    <source>
        <dbReference type="ARBA" id="ARBA00023125"/>
    </source>
</evidence>
<dbReference type="PANTHER" id="PTHR11019">
    <property type="entry name" value="HTH-TYPE TRANSCRIPTIONAL REGULATOR NIMR"/>
    <property type="match status" value="1"/>
</dbReference>
<dbReference type="PROSITE" id="PS01124">
    <property type="entry name" value="HTH_ARAC_FAMILY_2"/>
    <property type="match status" value="1"/>
</dbReference>
<dbReference type="RefSeq" id="WP_058421274.1">
    <property type="nucleotide sequence ID" value="NZ_LKEF01000032.1"/>
</dbReference>
<keyword evidence="4" id="KW-0804">Transcription</keyword>
<feature type="region of interest" description="Disordered" evidence="5">
    <location>
        <begin position="261"/>
        <end position="282"/>
    </location>
</feature>
<comment type="caution">
    <text evidence="7">The sequence shown here is derived from an EMBL/GenBank/DDBJ whole genome shotgun (WGS) entry which is preliminary data.</text>
</comment>
<organism evidence="7 8">
    <name type="scientific">Pseudomonas fluorescens ICMP 11288</name>
    <dbReference type="NCBI Taxonomy" id="1198309"/>
    <lineage>
        <taxon>Bacteria</taxon>
        <taxon>Pseudomonadati</taxon>
        <taxon>Pseudomonadota</taxon>
        <taxon>Gammaproteobacteria</taxon>
        <taxon>Pseudomonadales</taxon>
        <taxon>Pseudomonadaceae</taxon>
        <taxon>Pseudomonas</taxon>
    </lineage>
</organism>
<dbReference type="Gene3D" id="1.10.10.60">
    <property type="entry name" value="Homeodomain-like"/>
    <property type="match status" value="1"/>
</dbReference>
<dbReference type="SUPFAM" id="SSF46689">
    <property type="entry name" value="Homeodomain-like"/>
    <property type="match status" value="1"/>
</dbReference>
<accession>A0A0W0HM83</accession>
<dbReference type="AlphaFoldDB" id="A0A0W0HM83"/>
<name>A0A0W0HM83_PSEFL</name>
<protein>
    <submittedName>
        <fullName evidence="7">Transcriptional regulator</fullName>
    </submittedName>
</protein>
<dbReference type="Pfam" id="PF12833">
    <property type="entry name" value="HTH_18"/>
    <property type="match status" value="1"/>
</dbReference>
<evidence type="ECO:0000256" key="2">
    <source>
        <dbReference type="ARBA" id="ARBA00023015"/>
    </source>
</evidence>
<gene>
    <name evidence="7" type="ORF">AO063_19820</name>
</gene>
<dbReference type="InterPro" id="IPR009057">
    <property type="entry name" value="Homeodomain-like_sf"/>
</dbReference>
<dbReference type="FunFam" id="1.10.10.60:FF:000132">
    <property type="entry name" value="AraC family transcriptional regulator"/>
    <property type="match status" value="1"/>
</dbReference>
<dbReference type="GO" id="GO:0043565">
    <property type="term" value="F:sequence-specific DNA binding"/>
    <property type="evidence" value="ECO:0007669"/>
    <property type="project" value="InterPro"/>
</dbReference>
<keyword evidence="2" id="KW-0805">Transcription regulation</keyword>
<dbReference type="SUPFAM" id="SSF51182">
    <property type="entry name" value="RmlC-like cupins"/>
    <property type="match status" value="1"/>
</dbReference>
<evidence type="ECO:0000259" key="6">
    <source>
        <dbReference type="PROSITE" id="PS01124"/>
    </source>
</evidence>
<dbReference type="PROSITE" id="PS00041">
    <property type="entry name" value="HTH_ARAC_FAMILY_1"/>
    <property type="match status" value="1"/>
</dbReference>
<evidence type="ECO:0000256" key="5">
    <source>
        <dbReference type="SAM" id="MobiDB-lite"/>
    </source>
</evidence>
<feature type="domain" description="HTH araC/xylS-type" evidence="6">
    <location>
        <begin position="159"/>
        <end position="260"/>
    </location>
</feature>
<dbReference type="Gene3D" id="2.60.120.10">
    <property type="entry name" value="Jelly Rolls"/>
    <property type="match status" value="1"/>
</dbReference>
<proteinExistence type="predicted"/>
<dbReference type="PANTHER" id="PTHR11019:SF199">
    <property type="entry name" value="HTH-TYPE TRANSCRIPTIONAL REGULATOR NIMR"/>
    <property type="match status" value="1"/>
</dbReference>
<dbReference type="EMBL" id="LKEF01000032">
    <property type="protein sequence ID" value="KTB61786.1"/>
    <property type="molecule type" value="Genomic_DNA"/>
</dbReference>
<dbReference type="GO" id="GO:0003700">
    <property type="term" value="F:DNA-binding transcription factor activity"/>
    <property type="evidence" value="ECO:0007669"/>
    <property type="project" value="InterPro"/>
</dbReference>
<dbReference type="InterPro" id="IPR018060">
    <property type="entry name" value="HTH_AraC"/>
</dbReference>
<dbReference type="CDD" id="cd06124">
    <property type="entry name" value="cupin_NimR-like_N"/>
    <property type="match status" value="1"/>
</dbReference>
<dbReference type="Proteomes" id="UP000054197">
    <property type="component" value="Unassembled WGS sequence"/>
</dbReference>
<evidence type="ECO:0000256" key="1">
    <source>
        <dbReference type="ARBA" id="ARBA00022491"/>
    </source>
</evidence>
<dbReference type="InterPro" id="IPR014710">
    <property type="entry name" value="RmlC-like_jellyroll"/>
</dbReference>
<dbReference type="SMART" id="SM00342">
    <property type="entry name" value="HTH_ARAC"/>
    <property type="match status" value="1"/>
</dbReference>
<reference evidence="7 8" key="1">
    <citation type="submission" date="2015-09" db="EMBL/GenBank/DDBJ databases">
        <title>Genome sequence of ICMP 11288.</title>
        <authorList>
            <person name="Visnovsky S."/>
            <person name="Lu A."/>
            <person name="Panda P."/>
            <person name="Pitman A."/>
        </authorList>
    </citation>
    <scope>NUCLEOTIDE SEQUENCE [LARGE SCALE GENOMIC DNA]</scope>
    <source>
        <strain evidence="7 8">ICMP 11288</strain>
    </source>
</reference>
<dbReference type="InterPro" id="IPR011051">
    <property type="entry name" value="RmlC_Cupin_sf"/>
</dbReference>
<keyword evidence="1" id="KW-0678">Repressor</keyword>
<dbReference type="InterPro" id="IPR018062">
    <property type="entry name" value="HTH_AraC-typ_CS"/>
</dbReference>
<evidence type="ECO:0000313" key="7">
    <source>
        <dbReference type="EMBL" id="KTB61786.1"/>
    </source>
</evidence>
<keyword evidence="3" id="KW-0238">DNA-binding</keyword>